<sequence length="478" mass="53656">MGSVPSILDNHSAEYSHNHVVPSQCSVTSKGTAVHHAGPNKRRKLWGYSETPRPTSICRLPPNIVLEVVKNLDLQHIYSMTAVSRHFADISIPYYLQSAGFVLHHQKMQRPSVQLSTTASFAALNVWNRSSMWEPLHSLHCRFAYSADLAELQARHLHLFLQSLPYPSTIPHVSTVTLIIEGAERTRLTGVLKNLFVAGMHHLRIIHKGPAHFGLNLSPVCEWKDSRLVQMDVHGLVIFSPDFSSFAGIQNLSLHCASLTNHWANMLATVILPNLQKFRLYGVLPCLSLMIFLGRHTLLQSVRVIPSSDSDSMPLSKKCPKTSLPNIEYLDGPVKFVEAFLTCLDRPAEKLSSISIRPEKSSLRAPAVGKVFALAPPNLQHIILHFPYDDDCKSFMDAAKIITTASLFDLWKLSIVRRGSDNHANSKIWFENIVMWIKHFPAVRSVTVVENGIPRLKRRLLEVCDFLPESDVFTIQSP</sequence>
<feature type="domain" description="F-box" evidence="1">
    <location>
        <begin position="54"/>
        <end position="90"/>
    </location>
</feature>
<accession>A0A4Y7PFV6</accession>
<gene>
    <name evidence="2" type="ORF">BD410DRAFT_846499</name>
</gene>
<dbReference type="InterPro" id="IPR036047">
    <property type="entry name" value="F-box-like_dom_sf"/>
</dbReference>
<keyword evidence="3" id="KW-1185">Reference proteome</keyword>
<evidence type="ECO:0000313" key="2">
    <source>
        <dbReference type="EMBL" id="TDL13938.1"/>
    </source>
</evidence>
<dbReference type="SUPFAM" id="SSF81383">
    <property type="entry name" value="F-box domain"/>
    <property type="match status" value="1"/>
</dbReference>
<protein>
    <recommendedName>
        <fullName evidence="1">F-box domain-containing protein</fullName>
    </recommendedName>
</protein>
<reference evidence="2 3" key="1">
    <citation type="submission" date="2018-06" db="EMBL/GenBank/DDBJ databases">
        <title>A transcriptomic atlas of mushroom development highlights an independent origin of complex multicellularity.</title>
        <authorList>
            <consortium name="DOE Joint Genome Institute"/>
            <person name="Krizsan K."/>
            <person name="Almasi E."/>
            <person name="Merenyi Z."/>
            <person name="Sahu N."/>
            <person name="Viragh M."/>
            <person name="Koszo T."/>
            <person name="Mondo S."/>
            <person name="Kiss B."/>
            <person name="Balint B."/>
            <person name="Kues U."/>
            <person name="Barry K."/>
            <person name="Hegedus J.C."/>
            <person name="Henrissat B."/>
            <person name="Johnson J."/>
            <person name="Lipzen A."/>
            <person name="Ohm R."/>
            <person name="Nagy I."/>
            <person name="Pangilinan J."/>
            <person name="Yan J."/>
            <person name="Xiong Y."/>
            <person name="Grigoriev I.V."/>
            <person name="Hibbett D.S."/>
            <person name="Nagy L.G."/>
        </authorList>
    </citation>
    <scope>NUCLEOTIDE SEQUENCE [LARGE SCALE GENOMIC DNA]</scope>
    <source>
        <strain evidence="2 3">SZMC22713</strain>
    </source>
</reference>
<dbReference type="Pfam" id="PF00646">
    <property type="entry name" value="F-box"/>
    <property type="match status" value="1"/>
</dbReference>
<evidence type="ECO:0000259" key="1">
    <source>
        <dbReference type="PROSITE" id="PS50181"/>
    </source>
</evidence>
<dbReference type="AlphaFoldDB" id="A0A4Y7PFV6"/>
<name>A0A4Y7PFV6_9AGAM</name>
<proteinExistence type="predicted"/>
<dbReference type="VEuPathDB" id="FungiDB:BD410DRAFT_846499"/>
<dbReference type="OrthoDB" id="2625739at2759"/>
<evidence type="ECO:0000313" key="3">
    <source>
        <dbReference type="Proteomes" id="UP000294933"/>
    </source>
</evidence>
<dbReference type="Proteomes" id="UP000294933">
    <property type="component" value="Unassembled WGS sequence"/>
</dbReference>
<organism evidence="2 3">
    <name type="scientific">Rickenella mellea</name>
    <dbReference type="NCBI Taxonomy" id="50990"/>
    <lineage>
        <taxon>Eukaryota</taxon>
        <taxon>Fungi</taxon>
        <taxon>Dikarya</taxon>
        <taxon>Basidiomycota</taxon>
        <taxon>Agaricomycotina</taxon>
        <taxon>Agaricomycetes</taxon>
        <taxon>Hymenochaetales</taxon>
        <taxon>Rickenellaceae</taxon>
        <taxon>Rickenella</taxon>
    </lineage>
</organism>
<dbReference type="PROSITE" id="PS50181">
    <property type="entry name" value="FBOX"/>
    <property type="match status" value="1"/>
</dbReference>
<dbReference type="InterPro" id="IPR001810">
    <property type="entry name" value="F-box_dom"/>
</dbReference>
<dbReference type="EMBL" id="ML170428">
    <property type="protein sequence ID" value="TDL13938.1"/>
    <property type="molecule type" value="Genomic_DNA"/>
</dbReference>